<dbReference type="EMBL" id="JAEACU010000010">
    <property type="protein sequence ID" value="KAH7515988.1"/>
    <property type="molecule type" value="Genomic_DNA"/>
</dbReference>
<dbReference type="AlphaFoldDB" id="A0A978UMD6"/>
<feature type="compositionally biased region" description="Basic and acidic residues" evidence="1">
    <location>
        <begin position="41"/>
        <end position="52"/>
    </location>
</feature>
<dbReference type="GO" id="GO:0005516">
    <property type="term" value="F:calmodulin binding"/>
    <property type="evidence" value="ECO:0007669"/>
    <property type="project" value="InterPro"/>
</dbReference>
<dbReference type="InterPro" id="IPR012417">
    <property type="entry name" value="CaM-bd_dom_pln"/>
</dbReference>
<gene>
    <name evidence="3" type="ORF">FEM48_Zijuj10G0086700</name>
</gene>
<accession>A0A978UMD6</accession>
<dbReference type="SMART" id="SM01054">
    <property type="entry name" value="CaM_binding"/>
    <property type="match status" value="1"/>
</dbReference>
<protein>
    <recommendedName>
        <fullName evidence="2">Calmodulin-binding domain-containing protein</fullName>
    </recommendedName>
</protein>
<evidence type="ECO:0000313" key="4">
    <source>
        <dbReference type="Proteomes" id="UP000813462"/>
    </source>
</evidence>
<reference evidence="3" key="1">
    <citation type="journal article" date="2021" name="Front. Plant Sci.">
        <title>Chromosome-Scale Genome Assembly for Chinese Sour Jujube and Insights Into Its Genome Evolution and Domestication Signature.</title>
        <authorList>
            <person name="Shen L.-Y."/>
            <person name="Luo H."/>
            <person name="Wang X.-L."/>
            <person name="Wang X.-M."/>
            <person name="Qiu X.-J."/>
            <person name="Liu H."/>
            <person name="Zhou S.-S."/>
            <person name="Jia K.-H."/>
            <person name="Nie S."/>
            <person name="Bao Y.-T."/>
            <person name="Zhang R.-G."/>
            <person name="Yun Q.-Z."/>
            <person name="Chai Y.-H."/>
            <person name="Lu J.-Y."/>
            <person name="Li Y."/>
            <person name="Zhao S.-W."/>
            <person name="Mao J.-F."/>
            <person name="Jia S.-G."/>
            <person name="Mao Y.-M."/>
        </authorList>
    </citation>
    <scope>NUCLEOTIDE SEQUENCE</scope>
    <source>
        <strain evidence="3">AT0</strain>
        <tissue evidence="3">Leaf</tissue>
    </source>
</reference>
<feature type="compositionally biased region" description="Acidic residues" evidence="1">
    <location>
        <begin position="30"/>
        <end position="40"/>
    </location>
</feature>
<feature type="region of interest" description="Disordered" evidence="1">
    <location>
        <begin position="1"/>
        <end position="52"/>
    </location>
</feature>
<sequence>MMPFRNTYRIPSYQNFEEDYQEESKYTSESDFDSSTEDNEMEHAGDVETVDGDVKRMDKKSWMVCNEKDCQSSKLKFRSFKRRDGVDDNRTKTNPEKVVLKHQDLQGKKQEQGMFNNVIEETASKLVETRKSKVKALVGACETVFSLQDSKPSAKTVI</sequence>
<evidence type="ECO:0000313" key="3">
    <source>
        <dbReference type="EMBL" id="KAH7515988.1"/>
    </source>
</evidence>
<dbReference type="Proteomes" id="UP000813462">
    <property type="component" value="Unassembled WGS sequence"/>
</dbReference>
<feature type="domain" description="Calmodulin-binding" evidence="2">
    <location>
        <begin position="38"/>
        <end position="146"/>
    </location>
</feature>
<dbReference type="PANTHER" id="PTHR33349:SF1">
    <property type="entry name" value="EMB|CAB62594.1"/>
    <property type="match status" value="1"/>
</dbReference>
<proteinExistence type="predicted"/>
<dbReference type="Pfam" id="PF07839">
    <property type="entry name" value="CaM_binding"/>
    <property type="match status" value="1"/>
</dbReference>
<dbReference type="PANTHER" id="PTHR33349">
    <property type="entry name" value="EMB|CAB62594.1"/>
    <property type="match status" value="1"/>
</dbReference>
<evidence type="ECO:0000256" key="1">
    <source>
        <dbReference type="SAM" id="MobiDB-lite"/>
    </source>
</evidence>
<evidence type="ECO:0000259" key="2">
    <source>
        <dbReference type="SMART" id="SM01054"/>
    </source>
</evidence>
<comment type="caution">
    <text evidence="3">The sequence shown here is derived from an EMBL/GenBank/DDBJ whole genome shotgun (WGS) entry which is preliminary data.</text>
</comment>
<organism evidence="3 4">
    <name type="scientific">Ziziphus jujuba var. spinosa</name>
    <dbReference type="NCBI Taxonomy" id="714518"/>
    <lineage>
        <taxon>Eukaryota</taxon>
        <taxon>Viridiplantae</taxon>
        <taxon>Streptophyta</taxon>
        <taxon>Embryophyta</taxon>
        <taxon>Tracheophyta</taxon>
        <taxon>Spermatophyta</taxon>
        <taxon>Magnoliopsida</taxon>
        <taxon>eudicotyledons</taxon>
        <taxon>Gunneridae</taxon>
        <taxon>Pentapetalae</taxon>
        <taxon>rosids</taxon>
        <taxon>fabids</taxon>
        <taxon>Rosales</taxon>
        <taxon>Rhamnaceae</taxon>
        <taxon>Paliureae</taxon>
        <taxon>Ziziphus</taxon>
    </lineage>
</organism>
<name>A0A978UMD6_ZIZJJ</name>